<keyword evidence="3" id="KW-0378">Hydrolase</keyword>
<comment type="similarity">
    <text evidence="1">Belongs to the peptidase C1 family.</text>
</comment>
<keyword evidence="4" id="KW-0788">Thiol protease</keyword>
<accession>A0A6V7WC18</accession>
<reference evidence="8 9" key="1">
    <citation type="submission" date="2020-08" db="EMBL/GenBank/DDBJ databases">
        <authorList>
            <person name="Koutsovoulos G."/>
            <person name="Danchin GJ E."/>
        </authorList>
    </citation>
    <scope>NUCLEOTIDE SEQUENCE [LARGE SCALE GENOMIC DNA]</scope>
</reference>
<dbReference type="InterPro" id="IPR038765">
    <property type="entry name" value="Papain-like_cys_pep_sf"/>
</dbReference>
<feature type="compositionally biased region" description="Polar residues" evidence="5">
    <location>
        <begin position="51"/>
        <end position="65"/>
    </location>
</feature>
<dbReference type="InterPro" id="IPR000668">
    <property type="entry name" value="Peptidase_C1A_C"/>
</dbReference>
<feature type="region of interest" description="Disordered" evidence="5">
    <location>
        <begin position="43"/>
        <end position="65"/>
    </location>
</feature>
<gene>
    <name evidence="8" type="ORF">MENT_LOCUS36907</name>
</gene>
<dbReference type="GO" id="GO:0008234">
    <property type="term" value="F:cysteine-type peptidase activity"/>
    <property type="evidence" value="ECO:0007669"/>
    <property type="project" value="UniProtKB-KW"/>
</dbReference>
<evidence type="ECO:0000256" key="6">
    <source>
        <dbReference type="SAM" id="Phobius"/>
    </source>
</evidence>
<evidence type="ECO:0000256" key="1">
    <source>
        <dbReference type="ARBA" id="ARBA00008455"/>
    </source>
</evidence>
<dbReference type="Proteomes" id="UP000580250">
    <property type="component" value="Unassembled WGS sequence"/>
</dbReference>
<feature type="domain" description="Peptidase C1A papain C-terminal" evidence="7">
    <location>
        <begin position="177"/>
        <end position="455"/>
    </location>
</feature>
<dbReference type="AlphaFoldDB" id="A0A6V7WC18"/>
<evidence type="ECO:0000256" key="2">
    <source>
        <dbReference type="ARBA" id="ARBA00022670"/>
    </source>
</evidence>
<keyword evidence="6" id="KW-0812">Transmembrane</keyword>
<comment type="caution">
    <text evidence="8">The sequence shown here is derived from an EMBL/GenBank/DDBJ whole genome shotgun (WGS) entry which is preliminary data.</text>
</comment>
<dbReference type="SUPFAM" id="SSF54001">
    <property type="entry name" value="Cysteine proteinases"/>
    <property type="match status" value="1"/>
</dbReference>
<dbReference type="InterPro" id="IPR000169">
    <property type="entry name" value="Pept_cys_AS"/>
</dbReference>
<evidence type="ECO:0000313" key="8">
    <source>
        <dbReference type="EMBL" id="CAD2184544.1"/>
    </source>
</evidence>
<protein>
    <recommendedName>
        <fullName evidence="7">Peptidase C1A papain C-terminal domain-containing protein</fullName>
    </recommendedName>
</protein>
<evidence type="ECO:0000313" key="9">
    <source>
        <dbReference type="Proteomes" id="UP000580250"/>
    </source>
</evidence>
<dbReference type="Pfam" id="PF00112">
    <property type="entry name" value="Peptidase_C1"/>
    <property type="match status" value="1"/>
</dbReference>
<dbReference type="GO" id="GO:0006508">
    <property type="term" value="P:proteolysis"/>
    <property type="evidence" value="ECO:0007669"/>
    <property type="project" value="UniProtKB-KW"/>
</dbReference>
<dbReference type="EMBL" id="CAJEWN010000506">
    <property type="protein sequence ID" value="CAD2184544.1"/>
    <property type="molecule type" value="Genomic_DNA"/>
</dbReference>
<evidence type="ECO:0000259" key="7">
    <source>
        <dbReference type="SMART" id="SM00645"/>
    </source>
</evidence>
<sequence>MNSAKNLFLSVGALCSFVILVLLFGLIFYKLFGGSGEGEVLIGGEQKSTKRPTISPSFKESSATNRPTLTNKTSVLSNWRGFKRLWKANNELERAQLIVQNVNMNPNSTWSARLNKYTIGIKSLNEMINFTDSFDPLNSTYMMDPARLKSLEDYLDTVFKQHYTEHLTNLEQQLRPIPERFNAAQRWGDCAQSILRVRDQGGCGSCWAVAAISVISDRICIASEGRERSGISAQQLVECCDYCGGLVKEPQIPSSPSFTGIMEGLVNDRCFPYTIARDCGAPCPPTEFQNPRGLGSCSLSKTKCADEYLQATNYKAKYVYKIGSLEEDDSVNQFPKPLASRLKMNETGEFNGRIGGIVELLKREIMTHGPVMLCFSVFESFMHYHDGVYNFDLQPGEQHVYDHCAKIIGWGRQRRPNSVGVQNYLIAVNSWGSLWAKDGTFKIDVDRLSYFHSDLFAGDNFAFRQVYSLLRFGCCGLELSELDISSDFCLRELNLSIIYHPQKLSTNKKKFFLKILLTSIKKFWITQVNTKYNFQYIYIFKYFFVWYKSGELLNFFSIFLRDT</sequence>
<keyword evidence="2" id="KW-0645">Protease</keyword>
<keyword evidence="6" id="KW-1133">Transmembrane helix</keyword>
<feature type="transmembrane region" description="Helical" evidence="6">
    <location>
        <begin position="7"/>
        <end position="29"/>
    </location>
</feature>
<dbReference type="InterPro" id="IPR013128">
    <property type="entry name" value="Peptidase_C1A"/>
</dbReference>
<evidence type="ECO:0000256" key="5">
    <source>
        <dbReference type="SAM" id="MobiDB-lite"/>
    </source>
</evidence>
<dbReference type="PANTHER" id="PTHR12411">
    <property type="entry name" value="CYSTEINE PROTEASE FAMILY C1-RELATED"/>
    <property type="match status" value="1"/>
</dbReference>
<dbReference type="OrthoDB" id="640249at2759"/>
<proteinExistence type="inferred from homology"/>
<name>A0A6V7WC18_MELEN</name>
<dbReference type="SMART" id="SM00645">
    <property type="entry name" value="Pept_C1"/>
    <property type="match status" value="1"/>
</dbReference>
<dbReference type="Gene3D" id="3.90.70.10">
    <property type="entry name" value="Cysteine proteinases"/>
    <property type="match status" value="1"/>
</dbReference>
<evidence type="ECO:0000256" key="4">
    <source>
        <dbReference type="ARBA" id="ARBA00022807"/>
    </source>
</evidence>
<keyword evidence="6" id="KW-0472">Membrane</keyword>
<evidence type="ECO:0000256" key="3">
    <source>
        <dbReference type="ARBA" id="ARBA00022801"/>
    </source>
</evidence>
<dbReference type="PROSITE" id="PS00139">
    <property type="entry name" value="THIOL_PROTEASE_CYS"/>
    <property type="match status" value="1"/>
</dbReference>
<organism evidence="8 9">
    <name type="scientific">Meloidogyne enterolobii</name>
    <name type="common">Root-knot nematode worm</name>
    <name type="synonym">Meloidogyne mayaguensis</name>
    <dbReference type="NCBI Taxonomy" id="390850"/>
    <lineage>
        <taxon>Eukaryota</taxon>
        <taxon>Metazoa</taxon>
        <taxon>Ecdysozoa</taxon>
        <taxon>Nematoda</taxon>
        <taxon>Chromadorea</taxon>
        <taxon>Rhabditida</taxon>
        <taxon>Tylenchina</taxon>
        <taxon>Tylenchomorpha</taxon>
        <taxon>Tylenchoidea</taxon>
        <taxon>Meloidogynidae</taxon>
        <taxon>Meloidogyninae</taxon>
        <taxon>Meloidogyne</taxon>
    </lineage>
</organism>